<dbReference type="GO" id="GO:0019058">
    <property type="term" value="P:viral life cycle"/>
    <property type="evidence" value="ECO:0007669"/>
    <property type="project" value="UniProtKB-ARBA"/>
</dbReference>
<evidence type="ECO:0000313" key="4">
    <source>
        <dbReference type="Proteomes" id="UP000317703"/>
    </source>
</evidence>
<evidence type="ECO:0008006" key="5">
    <source>
        <dbReference type="Google" id="ProtNLM"/>
    </source>
</evidence>
<dbReference type="Gene3D" id="2.10.10.80">
    <property type="match status" value="1"/>
</dbReference>
<dbReference type="Proteomes" id="UP000317703">
    <property type="component" value="Segment"/>
</dbReference>
<dbReference type="InterPro" id="IPR011050">
    <property type="entry name" value="Pectin_lyase_fold/virulence"/>
</dbReference>
<dbReference type="EMBL" id="MN032614">
    <property type="protein sequence ID" value="QDJ96660.1"/>
    <property type="molecule type" value="Genomic_DNA"/>
</dbReference>
<keyword evidence="2" id="KW-0946">Virion</keyword>
<gene>
    <name evidence="3" type="ORF">PS1_0149</name>
</gene>
<evidence type="ECO:0000256" key="2">
    <source>
        <dbReference type="ARBA" id="ARBA00022844"/>
    </source>
</evidence>
<dbReference type="SUPFAM" id="SSF51126">
    <property type="entry name" value="Pectin lyase-like"/>
    <property type="match status" value="1"/>
</dbReference>
<evidence type="ECO:0000313" key="3">
    <source>
        <dbReference type="EMBL" id="QDJ96660.1"/>
    </source>
</evidence>
<dbReference type="GO" id="GO:0044423">
    <property type="term" value="C:virion component"/>
    <property type="evidence" value="ECO:0007669"/>
    <property type="project" value="UniProtKB-KW"/>
</dbReference>
<dbReference type="Gene3D" id="2.160.20.10">
    <property type="entry name" value="Single-stranded right-handed beta-helix, Pectin lyase-like"/>
    <property type="match status" value="1"/>
</dbReference>
<accession>A0A514TUK5</accession>
<name>A0A514TUK5_9CAUD</name>
<reference evidence="3" key="1">
    <citation type="submission" date="2019-06" db="EMBL/GenBank/DDBJ databases">
        <title>Complete genome sequence of Aeromonas hydrophila bacteriophage PS1.</title>
        <authorList>
            <person name="Rai S."/>
            <person name="Tyagi A."/>
            <person name="Kumar N."/>
            <person name="Singh N."/>
        </authorList>
    </citation>
    <scope>NUCLEOTIDE SEQUENCE [LARGE SCALE GENOMIC DNA]</scope>
</reference>
<sequence>MHFTQNPIGSDDQLDLQDNAISFDYAMNSPAALWQDRFGKQHKTVQQALKDVGFKPAGFDFVSGGTLGIGDRDKCVFYPTDGYWYSWNGKLPYVVPANSSPTPGGKKGWGVVTRDERVIAREALRRTYKEAGYDLVEGSFEQGAELVNVNDVLLQERTGKAFSGPAGVVAAGTNPTGGGFVDKSGALLRHELATSDGAAKVGTSGANGGSVQDFIDAQYTTVAELATGKFGVGQYVRLTDKALGLFHIQSGGTVNGLWYLDAGNGNTAVYEDGIINSSKSIGVDSGSTNNAAALTYGAKLSNFTLEKSETPYKSGQVVPANDFSLDGQLNTIELVSQTHPLFFDNTVSTSSKKFSLKNAKLDLNKDFVTKGNLSGGGVWLGNGNSAGGPLQWSTVEIENVDVIDGFRVGLNLLSCDRVSVDNYSFVNGGIAASGFFAGGGSTENCRKVNLNNIIVRDTYGFGWHLYRCDSVVATNTEFTGLTYNGLAIGFTLTESKNVQILNHVGSTDGDTLEINASQNVVVENFKVTSSAQRGLLIGDNGTGINNRNITLRNGEINGGGAFSAAINYCHGLLAERVKFNKPIAVIASDGSRSSDLTFVDCSINAPMSSTMALKRFVHRNTRFTDCVLDKNEYQFTMRDIGGVTLAAGDSVTIPIYTVVTNASVFFVDVIGVLSASGPSQMGWRRYKCVYQGVNDANLNNTLVTLQDSAAGYGVARHLTLEIVNGVMKVINNGAISLLANFIVNGVVSTSAVVRP</sequence>
<protein>
    <recommendedName>
        <fullName evidence="5">Tail spike TSP1/Gp66 N-terminal domain-containing protein</fullName>
    </recommendedName>
</protein>
<dbReference type="GO" id="GO:0051701">
    <property type="term" value="P:biological process involved in interaction with host"/>
    <property type="evidence" value="ECO:0007669"/>
    <property type="project" value="UniProtKB-ARBA"/>
</dbReference>
<proteinExistence type="predicted"/>
<evidence type="ECO:0000256" key="1">
    <source>
        <dbReference type="ARBA" id="ARBA00004328"/>
    </source>
</evidence>
<comment type="subcellular location">
    <subcellularLocation>
        <location evidence="1">Virion</location>
    </subcellularLocation>
</comment>
<organism evidence="3 4">
    <name type="scientific">Aeromonas phage PS1</name>
    <dbReference type="NCBI Taxonomy" id="2591406"/>
    <lineage>
        <taxon>Viruses</taxon>
        <taxon>Duplodnaviria</taxon>
        <taxon>Heunggongvirae</taxon>
        <taxon>Uroviricota</taxon>
        <taxon>Caudoviricetes</taxon>
        <taxon>Chimalliviridae</taxon>
        <taxon>Ferozepurvirus</taxon>
        <taxon>Ferozepurvirus PS1</taxon>
    </lineage>
</organism>
<keyword evidence="4" id="KW-1185">Reference proteome</keyword>
<dbReference type="InterPro" id="IPR012334">
    <property type="entry name" value="Pectin_lyas_fold"/>
</dbReference>